<protein>
    <submittedName>
        <fullName evidence="1">Uncharacterized protein</fullName>
    </submittedName>
</protein>
<evidence type="ECO:0000313" key="2">
    <source>
        <dbReference type="Proteomes" id="UP001141992"/>
    </source>
</evidence>
<dbReference type="GeneID" id="75276014"/>
<organism evidence="1 2">
    <name type="scientific">Alcaligenes xylosoxydans xylosoxydans</name>
    <name type="common">Achromobacter xylosoxidans</name>
    <dbReference type="NCBI Taxonomy" id="85698"/>
    <lineage>
        <taxon>Bacteria</taxon>
        <taxon>Pseudomonadati</taxon>
        <taxon>Pseudomonadota</taxon>
        <taxon>Betaproteobacteria</taxon>
        <taxon>Burkholderiales</taxon>
        <taxon>Alcaligenaceae</taxon>
        <taxon>Achromobacter</taxon>
    </lineage>
</organism>
<proteinExistence type="predicted"/>
<dbReference type="EMBL" id="JAPZVI010000012">
    <property type="protein sequence ID" value="MCZ8403133.1"/>
    <property type="molecule type" value="Genomic_DNA"/>
</dbReference>
<gene>
    <name evidence="1" type="ORF">O9570_16895</name>
</gene>
<dbReference type="Proteomes" id="UP001141992">
    <property type="component" value="Unassembled WGS sequence"/>
</dbReference>
<comment type="caution">
    <text evidence="1">The sequence shown here is derived from an EMBL/GenBank/DDBJ whole genome shotgun (WGS) entry which is preliminary data.</text>
</comment>
<dbReference type="RefSeq" id="WP_035183331.1">
    <property type="nucleotide sequence ID" value="NZ_CABIYZ010000001.1"/>
</dbReference>
<sequence>MADCEDCRAIVRATSGAAGHDQLISLGYVRSLAAVQGGARHEAFVCSACSAEWNYVHGKRAEPAGWLRS</sequence>
<dbReference type="KEGG" id="axx:ERS451415_02041"/>
<accession>A0A0D6H539</accession>
<reference evidence="1" key="1">
    <citation type="submission" date="2022-12" db="EMBL/GenBank/DDBJ databases">
        <authorList>
            <person name="Voronina O.L."/>
            <person name="Kunda M.S."/>
            <person name="Ryzhova N."/>
            <person name="Aksenova E.I."/>
        </authorList>
    </citation>
    <scope>NUCLEOTIDE SEQUENCE</scope>
    <source>
        <strain evidence="1">SCCH136:Ach223948</strain>
    </source>
</reference>
<name>A0A0D6H539_ALCXX</name>
<evidence type="ECO:0000313" key="1">
    <source>
        <dbReference type="EMBL" id="MCZ8403133.1"/>
    </source>
</evidence>
<dbReference type="AlphaFoldDB" id="A0A0D6H539"/>